<feature type="chain" id="PRO_5030974492" description="Letm1 RBD domain-containing protein" evidence="4">
    <location>
        <begin position="18"/>
        <end position="709"/>
    </location>
</feature>
<keyword evidence="3" id="KW-1133">Transmembrane helix</keyword>
<evidence type="ECO:0000256" key="2">
    <source>
        <dbReference type="SAM" id="MobiDB-lite"/>
    </source>
</evidence>
<keyword evidence="3" id="KW-0472">Membrane</keyword>
<keyword evidence="4" id="KW-0732">Signal</keyword>
<dbReference type="AlphaFoldDB" id="A0A7S3K3L7"/>
<feature type="transmembrane region" description="Helical" evidence="3">
    <location>
        <begin position="643"/>
        <end position="665"/>
    </location>
</feature>
<name>A0A7S3K3L7_9STRA</name>
<keyword evidence="1" id="KW-0175">Coiled coil</keyword>
<evidence type="ECO:0000256" key="1">
    <source>
        <dbReference type="SAM" id="Coils"/>
    </source>
</evidence>
<accession>A0A7S3K3L7</accession>
<feature type="region of interest" description="Disordered" evidence="2">
    <location>
        <begin position="265"/>
        <end position="285"/>
    </location>
</feature>
<feature type="coiled-coil region" evidence="1">
    <location>
        <begin position="312"/>
        <end position="346"/>
    </location>
</feature>
<reference evidence="5" key="1">
    <citation type="submission" date="2021-01" db="EMBL/GenBank/DDBJ databases">
        <authorList>
            <person name="Corre E."/>
            <person name="Pelletier E."/>
            <person name="Niang G."/>
            <person name="Scheremetjew M."/>
            <person name="Finn R."/>
            <person name="Kale V."/>
            <person name="Holt S."/>
            <person name="Cochrane G."/>
            <person name="Meng A."/>
            <person name="Brown T."/>
            <person name="Cohen L."/>
        </authorList>
    </citation>
    <scope>NUCLEOTIDE SEQUENCE</scope>
    <source>
        <strain evidence="5">CCMP1510</strain>
    </source>
</reference>
<organism evidence="5">
    <name type="scientific">Aureoumbra lagunensis</name>
    <dbReference type="NCBI Taxonomy" id="44058"/>
    <lineage>
        <taxon>Eukaryota</taxon>
        <taxon>Sar</taxon>
        <taxon>Stramenopiles</taxon>
        <taxon>Ochrophyta</taxon>
        <taxon>Pelagophyceae</taxon>
        <taxon>Pelagomonadales</taxon>
        <taxon>Aureoumbra</taxon>
    </lineage>
</organism>
<evidence type="ECO:0008006" key="6">
    <source>
        <dbReference type="Google" id="ProtNLM"/>
    </source>
</evidence>
<keyword evidence="3" id="KW-0812">Transmembrane</keyword>
<feature type="signal peptide" evidence="4">
    <location>
        <begin position="1"/>
        <end position="17"/>
    </location>
</feature>
<protein>
    <recommendedName>
        <fullName evidence="6">Letm1 RBD domain-containing protein</fullName>
    </recommendedName>
</protein>
<sequence length="709" mass="79153">MISFCIFFSLFPQFVWTLTVQRLYPKNKNSPISCRRILERPSYSSITIETVPSGEDEEDEGRIVQQQLVDPGSRTLRLRDALWARQAVDDLVAAELALKLEQSSSAVDYERLREQLEKLVREVNEGAGEVALTRSDRNALRRRALEDGTELEKRARLAYEEAELLQLQKRESESDHDQDNDLSLSERFATFGKKIVDEAKRRTDALGQLFGAAFRGVDSATNRTNVYVREDGSVDWEGALQGARAATAFSRDLWRRINGIENEDDEMKSLQSSSVDNTTGTNLKNNYQEDDELRVRSTLLLNSETRINSTAMRRTRAMRDKLETSIKQVEQAAEATRAAARVLEEAPPPPQQNTLIKNPVLCIDAGTRAKLRAADAKARSKQAALVLADLDLALELACGALELEIEAYDQPEATWTRRLVAEFALLDAQVMALARDAQYSAGPALLEPELQLLQREIADFCGRVAGGCSIALKRRVWAADLAELEAKLGNARIDLLQAGDIQLRAARNFGTTLGGPTQFLFSGFNSTNIPFRGFPSLLLPGNRLSISGDKGADYQQHANDDWAQALFFLSDSTSPASRFAVALDRLRATAIRGLAFYADGTKLLANDVAFCFSLVGRAFNGETLNPRDVRVLRRTLKDLSTTIPFIIILLIPLTPLGHVVVFGAIQRFFPDFFPSCYTERRQNLVKLYSAAELDRDPLANKRRRWGSRT</sequence>
<evidence type="ECO:0000256" key="3">
    <source>
        <dbReference type="SAM" id="Phobius"/>
    </source>
</evidence>
<proteinExistence type="predicted"/>
<feature type="compositionally biased region" description="Polar residues" evidence="2">
    <location>
        <begin position="269"/>
        <end position="285"/>
    </location>
</feature>
<evidence type="ECO:0000256" key="4">
    <source>
        <dbReference type="SAM" id="SignalP"/>
    </source>
</evidence>
<gene>
    <name evidence="5" type="ORF">ALAG00032_LOCUS14552</name>
</gene>
<dbReference type="EMBL" id="HBIJ01022325">
    <property type="protein sequence ID" value="CAE0373750.1"/>
    <property type="molecule type" value="Transcribed_RNA"/>
</dbReference>
<evidence type="ECO:0000313" key="5">
    <source>
        <dbReference type="EMBL" id="CAE0373750.1"/>
    </source>
</evidence>